<reference evidence="3 4" key="1">
    <citation type="submission" date="2016-11" db="EMBL/GenBank/DDBJ databases">
        <authorList>
            <person name="Jaros S."/>
            <person name="Januszkiewicz K."/>
            <person name="Wedrychowicz H."/>
        </authorList>
    </citation>
    <scope>NUCLEOTIDE SEQUENCE [LARGE SCALE GENOMIC DNA]</scope>
    <source>
        <strain evidence="3 4">DSM 21758</strain>
    </source>
</reference>
<name>A0A1M6TWG6_9CLOT</name>
<organism evidence="3 4">
    <name type="scientific">Clostridium cavendishii DSM 21758</name>
    <dbReference type="NCBI Taxonomy" id="1121302"/>
    <lineage>
        <taxon>Bacteria</taxon>
        <taxon>Bacillati</taxon>
        <taxon>Bacillota</taxon>
        <taxon>Clostridia</taxon>
        <taxon>Eubacteriales</taxon>
        <taxon>Clostridiaceae</taxon>
        <taxon>Clostridium</taxon>
    </lineage>
</organism>
<evidence type="ECO:0000313" key="4">
    <source>
        <dbReference type="Proteomes" id="UP000184310"/>
    </source>
</evidence>
<gene>
    <name evidence="3" type="ORF">SAMN02745163_04133</name>
</gene>
<dbReference type="EMBL" id="FQZB01000021">
    <property type="protein sequence ID" value="SHK61279.1"/>
    <property type="molecule type" value="Genomic_DNA"/>
</dbReference>
<evidence type="ECO:0000259" key="2">
    <source>
        <dbReference type="Pfam" id="PF13239"/>
    </source>
</evidence>
<accession>A0A1M6TWG6</accession>
<protein>
    <submittedName>
        <fullName evidence="3">2TM domain-containing protein</fullName>
    </submittedName>
</protein>
<evidence type="ECO:0000313" key="3">
    <source>
        <dbReference type="EMBL" id="SHK61279.1"/>
    </source>
</evidence>
<sequence length="105" mass="12246">MGRHRNDDLFVNKDMNDNDIYSLAVKRIMAKRKFLVHLAVYVAVNLMLWTMYIIDGNEHAWPMWVTFGWGIAIISHGIELFTTANSSSISKEIEHIKTEYDMLNK</sequence>
<dbReference type="STRING" id="1121302.SAMN02745163_04133"/>
<keyword evidence="4" id="KW-1185">Reference proteome</keyword>
<dbReference type="Proteomes" id="UP000184310">
    <property type="component" value="Unassembled WGS sequence"/>
</dbReference>
<evidence type="ECO:0000256" key="1">
    <source>
        <dbReference type="SAM" id="Phobius"/>
    </source>
</evidence>
<keyword evidence="1" id="KW-0812">Transmembrane</keyword>
<feature type="transmembrane region" description="Helical" evidence="1">
    <location>
        <begin position="60"/>
        <end position="81"/>
    </location>
</feature>
<feature type="transmembrane region" description="Helical" evidence="1">
    <location>
        <begin position="34"/>
        <end position="54"/>
    </location>
</feature>
<keyword evidence="1" id="KW-1133">Transmembrane helix</keyword>
<keyword evidence="1" id="KW-0472">Membrane</keyword>
<dbReference type="OrthoDB" id="8965954at2"/>
<dbReference type="AlphaFoldDB" id="A0A1M6TWG6"/>
<dbReference type="InterPro" id="IPR025698">
    <property type="entry name" value="2TM_dom"/>
</dbReference>
<dbReference type="RefSeq" id="WP_072992793.1">
    <property type="nucleotide sequence ID" value="NZ_FQZB01000021.1"/>
</dbReference>
<dbReference type="Pfam" id="PF13239">
    <property type="entry name" value="2TM"/>
    <property type="match status" value="1"/>
</dbReference>
<proteinExistence type="predicted"/>
<feature type="domain" description="2TM" evidence="2">
    <location>
        <begin position="24"/>
        <end position="94"/>
    </location>
</feature>